<dbReference type="Gene3D" id="3.10.490.10">
    <property type="entry name" value="Gamma-glutamyl cyclotransferase-like"/>
    <property type="match status" value="1"/>
</dbReference>
<evidence type="ECO:0000313" key="8">
    <source>
        <dbReference type="EMBL" id="GIM12355.1"/>
    </source>
</evidence>
<feature type="transmembrane region" description="Helical" evidence="6">
    <location>
        <begin position="326"/>
        <end position="344"/>
    </location>
</feature>
<evidence type="ECO:0000313" key="9">
    <source>
        <dbReference type="Proteomes" id="UP000747110"/>
    </source>
</evidence>
<evidence type="ECO:0000256" key="6">
    <source>
        <dbReference type="SAM" id="Phobius"/>
    </source>
</evidence>
<feature type="region of interest" description="Disordered" evidence="5">
    <location>
        <begin position="71"/>
        <end position="143"/>
    </location>
</feature>
<dbReference type="PANTHER" id="PTHR12935">
    <property type="entry name" value="GAMMA-GLUTAMYLCYCLOTRANSFERASE"/>
    <property type="match status" value="1"/>
</dbReference>
<evidence type="ECO:0000256" key="1">
    <source>
        <dbReference type="ARBA" id="ARBA00012346"/>
    </source>
</evidence>
<dbReference type="OrthoDB" id="2017317at2759"/>
<keyword evidence="2" id="KW-0456">Lyase</keyword>
<dbReference type="Proteomes" id="UP000747110">
    <property type="component" value="Unassembled WGS sequence"/>
</dbReference>
<reference evidence="7" key="1">
    <citation type="journal article" date="2021" name="Proc. Natl. Acad. Sci. U.S.A.">
        <title>Three genomes in the algal genus Volvox reveal the fate of a haploid sex-determining region after a transition to homothallism.</title>
        <authorList>
            <person name="Yamamoto K."/>
            <person name="Hamaji T."/>
            <person name="Kawai-Toyooka H."/>
            <person name="Matsuzaki R."/>
            <person name="Takahashi F."/>
            <person name="Nishimura Y."/>
            <person name="Kawachi M."/>
            <person name="Noguchi H."/>
            <person name="Minakuchi Y."/>
            <person name="Umen J.G."/>
            <person name="Toyoda A."/>
            <person name="Nozaki H."/>
        </authorList>
    </citation>
    <scope>NUCLEOTIDE SEQUENCE</scope>
    <source>
        <strain evidence="8">NIES-3785</strain>
        <strain evidence="7">NIES-3786</strain>
    </source>
</reference>
<keyword evidence="6" id="KW-0472">Membrane</keyword>
<gene>
    <name evidence="7" type="ORF">Vretifemale_18394</name>
    <name evidence="8" type="ORF">Vretimale_15712</name>
</gene>
<sequence length="346" mass="38279">MDRSHQLTKVRHVSRKLHSCPVAQLQSRTCLARAQGDRGLSGLMSSWAWPCPLAWNDSSARLWQEPSAHFIKAPPTSQPASAGKREISPDSSKLPNLIANERTCTNGNGTATNATTTGQSQGSRPALGLDKQPRTPPGHLQPHTLGLEKTIVTFAYGANMNFVTLARRGVKVLSRDPAFVVDPAVQLVFKHQGGYATLERVEDGGTSAHEKNEPRFRPYDGRVHGVLYRVTREDFEKLAKREGGYVVQELQVQTYDDSQYNALVFVSNPLFKLPQEVIPTEKYLARVREGARDNYLDPAYQAFLSGINTVPGAGLGSEYYNTPSKYMGYSFLVIAALITLAFFFQH</sequence>
<keyword evidence="6" id="KW-1133">Transmembrane helix</keyword>
<dbReference type="AlphaFoldDB" id="A0A8J4FZK3"/>
<evidence type="ECO:0000256" key="4">
    <source>
        <dbReference type="PIRSR" id="PIRSR617939-2"/>
    </source>
</evidence>
<name>A0A8J4FZK3_9CHLO</name>
<evidence type="ECO:0000256" key="3">
    <source>
        <dbReference type="PIRSR" id="PIRSR617939-1"/>
    </source>
</evidence>
<keyword evidence="6" id="KW-0812">Transmembrane</keyword>
<organism evidence="7 9">
    <name type="scientific">Volvox reticuliferus</name>
    <dbReference type="NCBI Taxonomy" id="1737510"/>
    <lineage>
        <taxon>Eukaryota</taxon>
        <taxon>Viridiplantae</taxon>
        <taxon>Chlorophyta</taxon>
        <taxon>core chlorophytes</taxon>
        <taxon>Chlorophyceae</taxon>
        <taxon>CS clade</taxon>
        <taxon>Chlamydomonadales</taxon>
        <taxon>Volvocaceae</taxon>
        <taxon>Volvox</taxon>
    </lineage>
</organism>
<dbReference type="Proteomes" id="UP000722791">
    <property type="component" value="Unassembled WGS sequence"/>
</dbReference>
<dbReference type="EC" id="4.3.2.9" evidence="1"/>
<dbReference type="EMBL" id="BNCQ01000043">
    <property type="protein sequence ID" value="GIM12355.1"/>
    <property type="molecule type" value="Genomic_DNA"/>
</dbReference>
<dbReference type="InterPro" id="IPR036568">
    <property type="entry name" value="GGCT-like_sf"/>
</dbReference>
<comment type="caution">
    <text evidence="7">The sequence shown here is derived from an EMBL/GenBank/DDBJ whole genome shotgun (WGS) entry which is preliminary data.</text>
</comment>
<protein>
    <recommendedName>
        <fullName evidence="1">gamma-glutamylcyclotransferase</fullName>
        <ecNumber evidence="1">4.3.2.9</ecNumber>
    </recommendedName>
</protein>
<feature type="binding site" evidence="4">
    <location>
        <position position="283"/>
    </location>
    <ligand>
        <name>substrate</name>
    </ligand>
</feature>
<dbReference type="CDD" id="cd06661">
    <property type="entry name" value="GGCT_like"/>
    <property type="match status" value="1"/>
</dbReference>
<evidence type="ECO:0000256" key="5">
    <source>
        <dbReference type="SAM" id="MobiDB-lite"/>
    </source>
</evidence>
<feature type="compositionally biased region" description="Low complexity" evidence="5">
    <location>
        <begin position="105"/>
        <end position="118"/>
    </location>
</feature>
<dbReference type="InterPro" id="IPR017939">
    <property type="entry name" value="G-Glutamylcylcotransferase"/>
</dbReference>
<dbReference type="PANTHER" id="PTHR12935:SF0">
    <property type="entry name" value="GAMMA-GLUTAMYLCYCLOTRANSFERASE"/>
    <property type="match status" value="1"/>
</dbReference>
<dbReference type="GO" id="GO:0003839">
    <property type="term" value="F:gamma-glutamylcyclotransferase activity"/>
    <property type="evidence" value="ECO:0007669"/>
    <property type="project" value="UniProtKB-EC"/>
</dbReference>
<evidence type="ECO:0000313" key="7">
    <source>
        <dbReference type="EMBL" id="GIL90612.1"/>
    </source>
</evidence>
<proteinExistence type="predicted"/>
<dbReference type="EMBL" id="BNCP01000059">
    <property type="protein sequence ID" value="GIL90612.1"/>
    <property type="molecule type" value="Genomic_DNA"/>
</dbReference>
<keyword evidence="9" id="KW-1185">Reference proteome</keyword>
<dbReference type="InterPro" id="IPR013024">
    <property type="entry name" value="GGCT-like"/>
</dbReference>
<dbReference type="SUPFAM" id="SSF110857">
    <property type="entry name" value="Gamma-glutamyl cyclotransferase-like"/>
    <property type="match status" value="1"/>
</dbReference>
<accession>A0A8J4FZK3</accession>
<dbReference type="Pfam" id="PF13772">
    <property type="entry name" value="AIG2_2"/>
    <property type="match status" value="1"/>
</dbReference>
<evidence type="ECO:0000256" key="2">
    <source>
        <dbReference type="ARBA" id="ARBA00023239"/>
    </source>
</evidence>
<feature type="active site" description="Proton acceptor" evidence="3">
    <location>
        <position position="242"/>
    </location>
</feature>